<protein>
    <submittedName>
        <fullName evidence="1">Uncharacterized protein</fullName>
    </submittedName>
</protein>
<gene>
    <name evidence="1" type="ORF">S12H4_59910</name>
</gene>
<feature type="non-terminal residue" evidence="1">
    <location>
        <position position="31"/>
    </location>
</feature>
<dbReference type="AlphaFoldDB" id="X1VR36"/>
<sequence length="31" mass="3562">MLYSCIIKNPHTPTPKHKNFLLGQKPAIWNA</sequence>
<dbReference type="EMBL" id="BARW01039291">
    <property type="protein sequence ID" value="GAJ19331.1"/>
    <property type="molecule type" value="Genomic_DNA"/>
</dbReference>
<name>X1VR36_9ZZZZ</name>
<comment type="caution">
    <text evidence="1">The sequence shown here is derived from an EMBL/GenBank/DDBJ whole genome shotgun (WGS) entry which is preliminary data.</text>
</comment>
<proteinExistence type="predicted"/>
<reference evidence="1" key="1">
    <citation type="journal article" date="2014" name="Front. Microbiol.">
        <title>High frequency of phylogenetically diverse reductive dehalogenase-homologous genes in deep subseafloor sedimentary metagenomes.</title>
        <authorList>
            <person name="Kawai M."/>
            <person name="Futagami T."/>
            <person name="Toyoda A."/>
            <person name="Takaki Y."/>
            <person name="Nishi S."/>
            <person name="Hori S."/>
            <person name="Arai W."/>
            <person name="Tsubouchi T."/>
            <person name="Morono Y."/>
            <person name="Uchiyama I."/>
            <person name="Ito T."/>
            <person name="Fujiyama A."/>
            <person name="Inagaki F."/>
            <person name="Takami H."/>
        </authorList>
    </citation>
    <scope>NUCLEOTIDE SEQUENCE</scope>
    <source>
        <strain evidence="1">Expedition CK06-06</strain>
    </source>
</reference>
<accession>X1VR36</accession>
<organism evidence="1">
    <name type="scientific">marine sediment metagenome</name>
    <dbReference type="NCBI Taxonomy" id="412755"/>
    <lineage>
        <taxon>unclassified sequences</taxon>
        <taxon>metagenomes</taxon>
        <taxon>ecological metagenomes</taxon>
    </lineage>
</organism>
<evidence type="ECO:0000313" key="1">
    <source>
        <dbReference type="EMBL" id="GAJ19331.1"/>
    </source>
</evidence>